<dbReference type="GO" id="GO:0005524">
    <property type="term" value="F:ATP binding"/>
    <property type="evidence" value="ECO:0007669"/>
    <property type="project" value="UniProtKB-KW"/>
</dbReference>
<accession>A0A1Q3E1Q5</accession>
<keyword evidence="5 8" id="KW-0547">Nucleotide-binding</keyword>
<reference evidence="9 10" key="1">
    <citation type="submission" date="2016-08" db="EMBL/GenBank/DDBJ databases">
        <authorList>
            <consortium name="Lentinula edodes genome sequencing consortium"/>
            <person name="Sakamoto Y."/>
            <person name="Nakade K."/>
            <person name="Sato S."/>
            <person name="Yoshida Y."/>
            <person name="Miyazaki K."/>
            <person name="Natsume S."/>
            <person name="Konno N."/>
        </authorList>
    </citation>
    <scope>NUCLEOTIDE SEQUENCE [LARGE SCALE GENOMIC DNA]</scope>
    <source>
        <strain evidence="9 10">NBRC 111202</strain>
    </source>
</reference>
<comment type="function">
    <text evidence="8">Phosphorylates Ins(1,3,4,5,6)P5 at position 2 to form Ins(1,2,3,4,5,6)P6 (InsP6 or phytate).</text>
</comment>
<evidence type="ECO:0000256" key="1">
    <source>
        <dbReference type="ARBA" id="ARBA00001774"/>
    </source>
</evidence>
<evidence type="ECO:0000256" key="8">
    <source>
        <dbReference type="RuleBase" id="RU364126"/>
    </source>
</evidence>
<dbReference type="STRING" id="5353.A0A1Q3E1Q5"/>
<dbReference type="Proteomes" id="UP000188533">
    <property type="component" value="Unassembled WGS sequence"/>
</dbReference>
<protein>
    <recommendedName>
        <fullName evidence="3 8">Inositol-pentakisphosphate 2-kinase</fullName>
        <ecNumber evidence="2 8">2.7.1.158</ecNumber>
    </recommendedName>
</protein>
<dbReference type="GO" id="GO:0032958">
    <property type="term" value="P:inositol phosphate biosynthetic process"/>
    <property type="evidence" value="ECO:0007669"/>
    <property type="project" value="TreeGrafter"/>
</dbReference>
<evidence type="ECO:0000256" key="2">
    <source>
        <dbReference type="ARBA" id="ARBA00012023"/>
    </source>
</evidence>
<dbReference type="GO" id="GO:0035299">
    <property type="term" value="F:inositol-1,3,4,5,6-pentakisphosphate 2-kinase activity"/>
    <property type="evidence" value="ECO:0007669"/>
    <property type="project" value="UniProtKB-EC"/>
</dbReference>
<dbReference type="EMBL" id="BDGU01000053">
    <property type="protein sequence ID" value="GAW01160.1"/>
    <property type="molecule type" value="Genomic_DNA"/>
</dbReference>
<keyword evidence="6 8" id="KW-0418">Kinase</keyword>
<dbReference type="Gene3D" id="3.30.200.110">
    <property type="entry name" value="Inositol-pentakisphosphate 2-kinase, N-lobe"/>
    <property type="match status" value="2"/>
</dbReference>
<keyword evidence="10" id="KW-1185">Reference proteome</keyword>
<proteinExistence type="predicted"/>
<organism evidence="9 10">
    <name type="scientific">Lentinula edodes</name>
    <name type="common">Shiitake mushroom</name>
    <name type="synonym">Lentinus edodes</name>
    <dbReference type="NCBI Taxonomy" id="5353"/>
    <lineage>
        <taxon>Eukaryota</taxon>
        <taxon>Fungi</taxon>
        <taxon>Dikarya</taxon>
        <taxon>Basidiomycota</taxon>
        <taxon>Agaricomycotina</taxon>
        <taxon>Agaricomycetes</taxon>
        <taxon>Agaricomycetidae</taxon>
        <taxon>Agaricales</taxon>
        <taxon>Marasmiineae</taxon>
        <taxon>Omphalotaceae</taxon>
        <taxon>Lentinula</taxon>
    </lineage>
</organism>
<comment type="caution">
    <text evidence="9">The sequence shown here is derived from an EMBL/GenBank/DDBJ whole genome shotgun (WGS) entry which is preliminary data.</text>
</comment>
<keyword evidence="7 8" id="KW-0067">ATP-binding</keyword>
<dbReference type="PANTHER" id="PTHR14456">
    <property type="entry name" value="INOSITOL POLYPHOSPHATE KINASE 1"/>
    <property type="match status" value="1"/>
</dbReference>
<dbReference type="AlphaFoldDB" id="A0A1Q3E1Q5"/>
<evidence type="ECO:0000256" key="7">
    <source>
        <dbReference type="ARBA" id="ARBA00022840"/>
    </source>
</evidence>
<evidence type="ECO:0000256" key="5">
    <source>
        <dbReference type="ARBA" id="ARBA00022741"/>
    </source>
</evidence>
<gene>
    <name evidence="9" type="ORF">LENED_002740</name>
</gene>
<dbReference type="InterPro" id="IPR009286">
    <property type="entry name" value="Ins_P5_2-kin"/>
</dbReference>
<name>A0A1Q3E1Q5_LENED</name>
<dbReference type="PANTHER" id="PTHR14456:SF2">
    <property type="entry name" value="INOSITOL-PENTAKISPHOSPHATE 2-KINASE"/>
    <property type="match status" value="1"/>
</dbReference>
<keyword evidence="4 8" id="KW-0808">Transferase</keyword>
<sequence>MNMSKGLKQVKQGSKSRRQFRSGNGLFFQHWLPPLDLTDTYPDHWKYLSEGGATLVFSYAGPQDERFHNKVLRLGKNNTVVEDEDSLILFQTEVISRLVLQKHLAVLETVLLSSSWLESLSSLCKKSRPDWRTGDIDTNRTKGFLATNLVSSPISVEIKPKWSFLRPGLRTCRFCMHSSCRGWITSYCPLDLFSSSPARIKNALYALYDAWADGAASQNNFRLFADGRLMSPDDLLPALRGLGMLHSSILEEEGIRELVVETLLVSFMKSESLELLKTLKNLQRTLDGLGIEGLASLWDNVHSLDKTSFGGGFPQPTIDDWKFFVTEYLEPQGSSVPPQALSGETQLRYNILSYLLSATFKDCSMMIMLPGLLHESLPTSLFPSRITLIDLDPKRVERLQKWLEQDRNIMQEYIVSSQTKSAKRCVDVGEL</sequence>
<evidence type="ECO:0000256" key="6">
    <source>
        <dbReference type="ARBA" id="ARBA00022777"/>
    </source>
</evidence>
<dbReference type="EC" id="2.7.1.158" evidence="2 8"/>
<evidence type="ECO:0000256" key="4">
    <source>
        <dbReference type="ARBA" id="ARBA00022679"/>
    </source>
</evidence>
<dbReference type="GO" id="GO:0005634">
    <property type="term" value="C:nucleus"/>
    <property type="evidence" value="ECO:0007669"/>
    <property type="project" value="TreeGrafter"/>
</dbReference>
<comment type="domain">
    <text evidence="8">The EXKPK motif is conserved in inositol-pentakisphosphate 2-kinases of both family 1 and 2.</text>
</comment>
<dbReference type="InterPro" id="IPR043001">
    <property type="entry name" value="IP5_2-K_N_lobe"/>
</dbReference>
<evidence type="ECO:0000313" key="9">
    <source>
        <dbReference type="EMBL" id="GAW01160.1"/>
    </source>
</evidence>
<evidence type="ECO:0000313" key="10">
    <source>
        <dbReference type="Proteomes" id="UP000188533"/>
    </source>
</evidence>
<reference evidence="9 10" key="2">
    <citation type="submission" date="2017-02" db="EMBL/GenBank/DDBJ databases">
        <title>A genome survey and senescence transcriptome analysis in Lentinula edodes.</title>
        <authorList>
            <person name="Sakamoto Y."/>
            <person name="Nakade K."/>
            <person name="Sato S."/>
            <person name="Yoshida Y."/>
            <person name="Miyazaki K."/>
            <person name="Natsume S."/>
            <person name="Konno N."/>
        </authorList>
    </citation>
    <scope>NUCLEOTIDE SEQUENCE [LARGE SCALE GENOMIC DNA]</scope>
    <source>
        <strain evidence="9 10">NBRC 111202</strain>
    </source>
</reference>
<comment type="catalytic activity">
    <reaction evidence="1 8">
        <text>1D-myo-inositol 1,3,4,5,6-pentakisphosphate + ATP = 1D-myo-inositol hexakisphosphate + ADP + H(+)</text>
        <dbReference type="Rhea" id="RHEA:20313"/>
        <dbReference type="ChEBI" id="CHEBI:15378"/>
        <dbReference type="ChEBI" id="CHEBI:30616"/>
        <dbReference type="ChEBI" id="CHEBI:57733"/>
        <dbReference type="ChEBI" id="CHEBI:58130"/>
        <dbReference type="ChEBI" id="CHEBI:456216"/>
        <dbReference type="EC" id="2.7.1.158"/>
    </reaction>
</comment>
<dbReference type="Pfam" id="PF06090">
    <property type="entry name" value="Ins_P5_2-kin"/>
    <property type="match status" value="1"/>
</dbReference>
<evidence type="ECO:0000256" key="3">
    <source>
        <dbReference type="ARBA" id="ARBA00014846"/>
    </source>
</evidence>